<dbReference type="EMBL" id="MU839838">
    <property type="protein sequence ID" value="KAK1753335.1"/>
    <property type="molecule type" value="Genomic_DNA"/>
</dbReference>
<feature type="transmembrane region" description="Helical" evidence="7">
    <location>
        <begin position="101"/>
        <end position="120"/>
    </location>
</feature>
<evidence type="ECO:0000256" key="7">
    <source>
        <dbReference type="SAM" id="Phobius"/>
    </source>
</evidence>
<comment type="subcellular location">
    <subcellularLocation>
        <location evidence="1">Membrane</location>
        <topology evidence="1">Multi-pass membrane protein</topology>
    </subcellularLocation>
</comment>
<feature type="transmembrane region" description="Helical" evidence="7">
    <location>
        <begin position="430"/>
        <end position="450"/>
    </location>
</feature>
<feature type="transmembrane region" description="Helical" evidence="7">
    <location>
        <begin position="299"/>
        <end position="319"/>
    </location>
</feature>
<dbReference type="Gene3D" id="1.20.1250.20">
    <property type="entry name" value="MFS general substrate transporter like domains"/>
    <property type="match status" value="1"/>
</dbReference>
<keyword evidence="3 7" id="KW-0812">Transmembrane</keyword>
<dbReference type="Proteomes" id="UP001239445">
    <property type="component" value="Unassembled WGS sequence"/>
</dbReference>
<evidence type="ECO:0000313" key="9">
    <source>
        <dbReference type="EMBL" id="KAK1753335.1"/>
    </source>
</evidence>
<dbReference type="AlphaFoldDB" id="A0AAJ0B7X7"/>
<feature type="transmembrane region" description="Helical" evidence="7">
    <location>
        <begin position="505"/>
        <end position="525"/>
    </location>
</feature>
<protein>
    <submittedName>
        <fullName evidence="9">Major facilitator superfamily domain-containing protein</fullName>
    </submittedName>
</protein>
<organism evidence="9 10">
    <name type="scientific">Echria macrotheca</name>
    <dbReference type="NCBI Taxonomy" id="438768"/>
    <lineage>
        <taxon>Eukaryota</taxon>
        <taxon>Fungi</taxon>
        <taxon>Dikarya</taxon>
        <taxon>Ascomycota</taxon>
        <taxon>Pezizomycotina</taxon>
        <taxon>Sordariomycetes</taxon>
        <taxon>Sordariomycetidae</taxon>
        <taxon>Sordariales</taxon>
        <taxon>Schizotheciaceae</taxon>
        <taxon>Echria</taxon>
    </lineage>
</organism>
<keyword evidence="2" id="KW-0813">Transport</keyword>
<dbReference type="Pfam" id="PF07690">
    <property type="entry name" value="MFS_1"/>
    <property type="match status" value="1"/>
</dbReference>
<dbReference type="GO" id="GO:0022857">
    <property type="term" value="F:transmembrane transporter activity"/>
    <property type="evidence" value="ECO:0007669"/>
    <property type="project" value="InterPro"/>
</dbReference>
<proteinExistence type="predicted"/>
<reference evidence="9" key="1">
    <citation type="submission" date="2023-06" db="EMBL/GenBank/DDBJ databases">
        <title>Genome-scale phylogeny and comparative genomics of the fungal order Sordariales.</title>
        <authorList>
            <consortium name="Lawrence Berkeley National Laboratory"/>
            <person name="Hensen N."/>
            <person name="Bonometti L."/>
            <person name="Westerberg I."/>
            <person name="Brannstrom I.O."/>
            <person name="Guillou S."/>
            <person name="Cros-Aarteil S."/>
            <person name="Calhoun S."/>
            <person name="Haridas S."/>
            <person name="Kuo A."/>
            <person name="Mondo S."/>
            <person name="Pangilinan J."/>
            <person name="Riley R."/>
            <person name="Labutti K."/>
            <person name="Andreopoulos B."/>
            <person name="Lipzen A."/>
            <person name="Chen C."/>
            <person name="Yanf M."/>
            <person name="Daum C."/>
            <person name="Ng V."/>
            <person name="Clum A."/>
            <person name="Steindorff A."/>
            <person name="Ohm R."/>
            <person name="Martin F."/>
            <person name="Silar P."/>
            <person name="Natvig D."/>
            <person name="Lalanne C."/>
            <person name="Gautier V."/>
            <person name="Ament-Velasquez S.L."/>
            <person name="Kruys A."/>
            <person name="Hutchinson M.I."/>
            <person name="Powell A.J."/>
            <person name="Barry K."/>
            <person name="Miller A.N."/>
            <person name="Grigoriev I.V."/>
            <person name="Debuchy R."/>
            <person name="Gladieux P."/>
            <person name="Thoren M.H."/>
            <person name="Johannesson H."/>
        </authorList>
    </citation>
    <scope>NUCLEOTIDE SEQUENCE</scope>
    <source>
        <strain evidence="9">PSN4</strain>
    </source>
</reference>
<feature type="transmembrane region" description="Helical" evidence="7">
    <location>
        <begin position="71"/>
        <end position="89"/>
    </location>
</feature>
<dbReference type="SUPFAM" id="SSF103473">
    <property type="entry name" value="MFS general substrate transporter"/>
    <property type="match status" value="1"/>
</dbReference>
<keyword evidence="5 7" id="KW-0472">Membrane</keyword>
<evidence type="ECO:0000259" key="8">
    <source>
        <dbReference type="PROSITE" id="PS50850"/>
    </source>
</evidence>
<comment type="caution">
    <text evidence="9">The sequence shown here is derived from an EMBL/GenBank/DDBJ whole genome shotgun (WGS) entry which is preliminary data.</text>
</comment>
<name>A0AAJ0B7X7_9PEZI</name>
<dbReference type="PANTHER" id="PTHR23501:SF199">
    <property type="entry name" value="MFS EFFLUX TRANSPORTER INPD-RELATED"/>
    <property type="match status" value="1"/>
</dbReference>
<dbReference type="FunFam" id="1.20.1720.10:FF:000012">
    <property type="entry name" value="MFS toxin efflux pump (AflT)"/>
    <property type="match status" value="1"/>
</dbReference>
<dbReference type="PANTHER" id="PTHR23501">
    <property type="entry name" value="MAJOR FACILITATOR SUPERFAMILY"/>
    <property type="match status" value="1"/>
</dbReference>
<gene>
    <name evidence="9" type="ORF">QBC47DRAFT_416022</name>
</gene>
<evidence type="ECO:0000256" key="3">
    <source>
        <dbReference type="ARBA" id="ARBA00022692"/>
    </source>
</evidence>
<dbReference type="FunFam" id="1.20.1250.20:FF:000196">
    <property type="entry name" value="MFS toxin efflux pump (AflT)"/>
    <property type="match status" value="1"/>
</dbReference>
<feature type="transmembrane region" description="Helical" evidence="7">
    <location>
        <begin position="158"/>
        <end position="177"/>
    </location>
</feature>
<dbReference type="InterPro" id="IPR036259">
    <property type="entry name" value="MFS_trans_sf"/>
</dbReference>
<evidence type="ECO:0000256" key="4">
    <source>
        <dbReference type="ARBA" id="ARBA00022989"/>
    </source>
</evidence>
<dbReference type="GO" id="GO:0005886">
    <property type="term" value="C:plasma membrane"/>
    <property type="evidence" value="ECO:0007669"/>
    <property type="project" value="TreeGrafter"/>
</dbReference>
<dbReference type="InterPro" id="IPR020846">
    <property type="entry name" value="MFS_dom"/>
</dbReference>
<sequence>MESAKSENTRNSQSSPSPGKEQPEAGYPSRLSLSLIALGLCLAVFCFALDQTIVANAIPRITDEFDSVADIGWYGSSFLLATSAFQLFYGTAYSYFSIKSTFLIATGLFELGSLLCAVAPSSTAFIIGRAVAGLGGSGIMGGALVIIAHSVPLRRRPLFIGAIGAMFGIASVCGPLLGGVFTDRLTWRWCFYINLPFGAITVIAVALFFKPPRRPAVDSLPFLTKMKKLDWLGMFFFVPSIVSLLLALQWGGSTYPWDSGRIIALFVVFAVLGFAFGFVEYKRKDQAILPPSIITQRSIAAAAWYSFFNGAAFLVVIYYTPLWHQVVRQVSAVESGIRLLPMIVGNVVMVMISGCLVTVIGYYAPFMLVSTILTPISEGLLSTWTVDATFSQWFGYEAFAGIAFGAGMQQPVMAVQTVLPIDQIPIGTSLVVFMQTLGAAVFVSVAQSVFSNQLIADLKQFAGLGGGGFNPTDFLSAGATNVFNKIPPQLVRPFLDAFNHAVTRVYIISICCSSLTLIGSLAMEYKSVKNGKKKEETAA</sequence>
<feature type="transmembrane region" description="Helical" evidence="7">
    <location>
        <begin position="229"/>
        <end position="250"/>
    </location>
</feature>
<feature type="transmembrane region" description="Helical" evidence="7">
    <location>
        <begin position="339"/>
        <end position="364"/>
    </location>
</feature>
<dbReference type="InterPro" id="IPR011701">
    <property type="entry name" value="MFS"/>
</dbReference>
<dbReference type="CDD" id="cd17502">
    <property type="entry name" value="MFS_Azr1_MDR_like"/>
    <property type="match status" value="1"/>
</dbReference>
<keyword evidence="10" id="KW-1185">Reference proteome</keyword>
<feature type="region of interest" description="Disordered" evidence="6">
    <location>
        <begin position="1"/>
        <end position="26"/>
    </location>
</feature>
<dbReference type="PRINTS" id="PR01036">
    <property type="entry name" value="TCRTETB"/>
</dbReference>
<keyword evidence="4 7" id="KW-1133">Transmembrane helix</keyword>
<feature type="domain" description="Major facilitator superfamily (MFS) profile" evidence="8">
    <location>
        <begin position="36"/>
        <end position="496"/>
    </location>
</feature>
<feature type="transmembrane region" description="Helical" evidence="7">
    <location>
        <begin position="126"/>
        <end position="146"/>
    </location>
</feature>
<feature type="transmembrane region" description="Helical" evidence="7">
    <location>
        <begin position="189"/>
        <end position="209"/>
    </location>
</feature>
<evidence type="ECO:0000256" key="1">
    <source>
        <dbReference type="ARBA" id="ARBA00004141"/>
    </source>
</evidence>
<dbReference type="PROSITE" id="PS50850">
    <property type="entry name" value="MFS"/>
    <property type="match status" value="1"/>
</dbReference>
<feature type="transmembrane region" description="Helical" evidence="7">
    <location>
        <begin position="262"/>
        <end position="279"/>
    </location>
</feature>
<evidence type="ECO:0000256" key="6">
    <source>
        <dbReference type="SAM" id="MobiDB-lite"/>
    </source>
</evidence>
<accession>A0AAJ0B7X7</accession>
<feature type="transmembrane region" description="Helical" evidence="7">
    <location>
        <begin position="35"/>
        <end position="59"/>
    </location>
</feature>
<evidence type="ECO:0000256" key="2">
    <source>
        <dbReference type="ARBA" id="ARBA00022448"/>
    </source>
</evidence>
<evidence type="ECO:0000256" key="5">
    <source>
        <dbReference type="ARBA" id="ARBA00023136"/>
    </source>
</evidence>
<evidence type="ECO:0000313" key="10">
    <source>
        <dbReference type="Proteomes" id="UP001239445"/>
    </source>
</evidence>